<dbReference type="InterPro" id="IPR012334">
    <property type="entry name" value="Pectin_lyas_fold"/>
</dbReference>
<dbReference type="AlphaFoldDB" id="A0AAP5GW26"/>
<evidence type="ECO:0000256" key="9">
    <source>
        <dbReference type="SAM" id="SignalP"/>
    </source>
</evidence>
<dbReference type="InterPro" id="IPR052052">
    <property type="entry name" value="Polysaccharide_Lyase_9"/>
</dbReference>
<evidence type="ECO:0000256" key="8">
    <source>
        <dbReference type="ARBA" id="ARBA00038263"/>
    </source>
</evidence>
<reference evidence="11" key="1">
    <citation type="submission" date="2023-07" db="EMBL/GenBank/DDBJ databases">
        <title>Sorghum-associated microbial communities from plants grown in Nebraska, USA.</title>
        <authorList>
            <person name="Schachtman D."/>
        </authorList>
    </citation>
    <scope>NUCLEOTIDE SEQUENCE</scope>
    <source>
        <strain evidence="11">BE80</strain>
    </source>
</reference>
<gene>
    <name evidence="11" type="ORF">J2W91_000053</name>
</gene>
<protein>
    <recommendedName>
        <fullName evidence="10">Pel9A-like right handed beta-helix region domain-containing protein</fullName>
    </recommendedName>
</protein>
<dbReference type="Gene3D" id="2.160.20.10">
    <property type="entry name" value="Single-stranded right-handed beta-helix, Pectin lyase-like"/>
    <property type="match status" value="1"/>
</dbReference>
<evidence type="ECO:0000256" key="4">
    <source>
        <dbReference type="ARBA" id="ARBA00022723"/>
    </source>
</evidence>
<proteinExistence type="inferred from homology"/>
<dbReference type="PANTHER" id="PTHR40088">
    <property type="entry name" value="PECTATE LYASE (EUROFUNG)"/>
    <property type="match status" value="1"/>
</dbReference>
<evidence type="ECO:0000256" key="3">
    <source>
        <dbReference type="ARBA" id="ARBA00022525"/>
    </source>
</evidence>
<accession>A0AAP5GW26</accession>
<dbReference type="PANTHER" id="PTHR40088:SF1">
    <property type="entry name" value="PECTATE LYASE PEL9"/>
    <property type="match status" value="1"/>
</dbReference>
<feature type="domain" description="Pel9A-like right handed beta-helix region" evidence="10">
    <location>
        <begin position="30"/>
        <end position="349"/>
    </location>
</feature>
<feature type="signal peptide" evidence="9">
    <location>
        <begin position="1"/>
        <end position="25"/>
    </location>
</feature>
<name>A0AAP5GW26_PAEAM</name>
<evidence type="ECO:0000256" key="6">
    <source>
        <dbReference type="ARBA" id="ARBA00022837"/>
    </source>
</evidence>
<keyword evidence="7" id="KW-0456">Lyase</keyword>
<evidence type="ECO:0000313" key="11">
    <source>
        <dbReference type="EMBL" id="MDR6721605.1"/>
    </source>
</evidence>
<comment type="caution">
    <text evidence="11">The sequence shown here is derived from an EMBL/GenBank/DDBJ whole genome shotgun (WGS) entry which is preliminary data.</text>
</comment>
<dbReference type="InterPro" id="IPR053868">
    <property type="entry name" value="Pel9A-like_beta_helix"/>
</dbReference>
<evidence type="ECO:0000256" key="2">
    <source>
        <dbReference type="ARBA" id="ARBA00004613"/>
    </source>
</evidence>
<dbReference type="Pfam" id="PF22842">
    <property type="entry name" value="Pel9A-like_beta_helix"/>
    <property type="match status" value="1"/>
</dbReference>
<evidence type="ECO:0000256" key="7">
    <source>
        <dbReference type="ARBA" id="ARBA00023239"/>
    </source>
</evidence>
<comment type="similarity">
    <text evidence="8">Belongs to the polysaccharide lyase 9 family.</text>
</comment>
<dbReference type="SUPFAM" id="SSF51126">
    <property type="entry name" value="Pectin lyase-like"/>
    <property type="match status" value="1"/>
</dbReference>
<evidence type="ECO:0000259" key="10">
    <source>
        <dbReference type="Pfam" id="PF22842"/>
    </source>
</evidence>
<evidence type="ECO:0000256" key="5">
    <source>
        <dbReference type="ARBA" id="ARBA00022729"/>
    </source>
</evidence>
<keyword evidence="4" id="KW-0479">Metal-binding</keyword>
<comment type="cofactor">
    <cofactor evidence="1">
        <name>Ca(2+)</name>
        <dbReference type="ChEBI" id="CHEBI:29108"/>
    </cofactor>
</comment>
<dbReference type="InterPro" id="IPR011050">
    <property type="entry name" value="Pectin_lyase_fold/virulence"/>
</dbReference>
<sequence length="421" mass="45662">MKKGIRLLLIICMFVALCMNLSVYADGGGSAYYVSPTGSDSNPGTENEPFKSIMRAQSAVSSGDTVYIRGGVYDEFDIARTGSNYYYVHDISKSGITYEAYPGERPIFDFRHVSTDLRVAAFYVGNNTTGITFKGFDVIGVKVGEQAQSEAFQIRGQADFINIAAHDNEAIGFYYTGYGTGTVLNSDAYNNIGPTPLSAGNIDGFGAHGGDVSFINSRAWNNSDDGFDSISSKGNVTYDHCWSFDHRGNQNKIGDKNGFKVGGYARKTSGLPDPLPVHTVKFSLAVNNGANGFYANHQPGQSATWTNNTAYNNSRANFDMLERVSPTDTADIPGYREVLHHNIAFMGRAIVNDNHAAENVTHNSWSINGGLELTADDFVSLDTSQLSAPRKPDGSLPDVTFMKIASSSPLYPYQLGYLADK</sequence>
<comment type="subcellular location">
    <subcellularLocation>
        <location evidence="2">Secreted</location>
    </subcellularLocation>
</comment>
<evidence type="ECO:0000256" key="1">
    <source>
        <dbReference type="ARBA" id="ARBA00001913"/>
    </source>
</evidence>
<keyword evidence="5 9" id="KW-0732">Signal</keyword>
<dbReference type="GO" id="GO:0005576">
    <property type="term" value="C:extracellular region"/>
    <property type="evidence" value="ECO:0007669"/>
    <property type="project" value="UniProtKB-SubCell"/>
</dbReference>
<organism evidence="11 12">
    <name type="scientific">Paenibacillus amylolyticus</name>
    <dbReference type="NCBI Taxonomy" id="1451"/>
    <lineage>
        <taxon>Bacteria</taxon>
        <taxon>Bacillati</taxon>
        <taxon>Bacillota</taxon>
        <taxon>Bacilli</taxon>
        <taxon>Bacillales</taxon>
        <taxon>Paenibacillaceae</taxon>
        <taxon>Paenibacillus</taxon>
    </lineage>
</organism>
<dbReference type="GO" id="GO:0046872">
    <property type="term" value="F:metal ion binding"/>
    <property type="evidence" value="ECO:0007669"/>
    <property type="project" value="UniProtKB-KW"/>
</dbReference>
<keyword evidence="6" id="KW-0106">Calcium</keyword>
<dbReference type="GO" id="GO:0016837">
    <property type="term" value="F:carbon-oxygen lyase activity, acting on polysaccharides"/>
    <property type="evidence" value="ECO:0007669"/>
    <property type="project" value="TreeGrafter"/>
</dbReference>
<dbReference type="Proteomes" id="UP001254832">
    <property type="component" value="Unassembled WGS sequence"/>
</dbReference>
<feature type="chain" id="PRO_5042973119" description="Pel9A-like right handed beta-helix region domain-containing protein" evidence="9">
    <location>
        <begin position="26"/>
        <end position="421"/>
    </location>
</feature>
<dbReference type="RefSeq" id="WP_310135589.1">
    <property type="nucleotide sequence ID" value="NZ_JAVDTR010000001.1"/>
</dbReference>
<evidence type="ECO:0000313" key="12">
    <source>
        <dbReference type="Proteomes" id="UP001254832"/>
    </source>
</evidence>
<dbReference type="EMBL" id="JAVDTR010000001">
    <property type="protein sequence ID" value="MDR6721605.1"/>
    <property type="molecule type" value="Genomic_DNA"/>
</dbReference>
<keyword evidence="3" id="KW-0964">Secreted</keyword>